<dbReference type="InterPro" id="IPR029055">
    <property type="entry name" value="Ntn_hydrolases_N"/>
</dbReference>
<dbReference type="InterPro" id="IPR002692">
    <property type="entry name" value="S45"/>
</dbReference>
<sequence>MFDLSKHRYGSILSKLTHRTSVFAAALALTACHGGGDGSGSTIPAVAADTAHQFKVTRTTEGMAQITAPNLAAASAGLGYSYAQDNFCLLQDYLLTVNGERSKYLGPTATVLTQVAHVQTKNLESDFFYKFYVDAASADALYAKVDQASTDMIAGYVAGVNRYFQETGADKVDATCRGKPWLRAMTLTDMHKVLVDKAILSSGANFIEPIAGAQPPAAATAALATKIKLAGATPASLGLPPPPIASNGWAFGRDKVEGGGAVLMGNPHFPWVTTNRFFEARMTVPGLYDVTGVALGGLPIMSIGYNKSFSWSHTISTGKRFTLYELALKSGDPRTYIVDGVEKPMTPVDVPVDVLSNGAVTTQTRRLYKTDFGAMLVIPTAGLSWSATRAYALSDVNLTNNRFLPTWLKLGQATTVREAQSVLSQTLGIPWVNTIAADSTGEVLYADITPVPNIDTPDLTRCAPSPQAAALLNIAGLVVLNGSTAQCKWTVDPTTPVPGVIPASKLASAVRTDFVSNENDSYWLANPAITWPTFSPMLGPVNVAQRPRTRAALTTFQRRFAGTDGLPGNLMSADKLQTIWYRNENYMSSIVLDDLLALCASNPTVTLASGTTVSTAAACTALSAWDRRSNQESKGAHVFREFWRSASTVANVYAVPFSASDPVNTPRGLNTGDATAKAAILQAFGKAIDTFQTAGVAMDATLGSIQYVTVNGQQIPYSAGEEFEGTPNKQESYGFVNGHYEPLLGSSYVQFVNLAPSGTTVQGILTYSQSTDPSSPYFGNQVKTYSAKQLYTLPTP</sequence>
<dbReference type="GO" id="GO:0017000">
    <property type="term" value="P:antibiotic biosynthetic process"/>
    <property type="evidence" value="ECO:0007669"/>
    <property type="project" value="InterPro"/>
</dbReference>
<dbReference type="EMBL" id="JAEPBG010000006">
    <property type="protein sequence ID" value="MBK4736203.1"/>
    <property type="molecule type" value="Genomic_DNA"/>
</dbReference>
<proteinExistence type="inferred from homology"/>
<dbReference type="InterPro" id="IPR043147">
    <property type="entry name" value="Penicillin_amidase_A-knob"/>
</dbReference>
<dbReference type="Gene3D" id="2.30.120.10">
    <property type="match status" value="1"/>
</dbReference>
<organism evidence="5 6">
    <name type="scientific">Noviherbaspirillum pedocola</name>
    <dbReference type="NCBI Taxonomy" id="2801341"/>
    <lineage>
        <taxon>Bacteria</taxon>
        <taxon>Pseudomonadati</taxon>
        <taxon>Pseudomonadota</taxon>
        <taxon>Betaproteobacteria</taxon>
        <taxon>Burkholderiales</taxon>
        <taxon>Oxalobacteraceae</taxon>
        <taxon>Noviherbaspirillum</taxon>
    </lineage>
</organism>
<dbReference type="InterPro" id="IPR023343">
    <property type="entry name" value="Penicillin_amidase_dom1"/>
</dbReference>
<evidence type="ECO:0000256" key="1">
    <source>
        <dbReference type="ARBA" id="ARBA00006586"/>
    </source>
</evidence>
<evidence type="ECO:0000256" key="4">
    <source>
        <dbReference type="ARBA" id="ARBA00023145"/>
    </source>
</evidence>
<dbReference type="Pfam" id="PF01804">
    <property type="entry name" value="Penicil_amidase"/>
    <property type="match status" value="1"/>
</dbReference>
<keyword evidence="3" id="KW-0378">Hydrolase</keyword>
<comment type="caution">
    <text evidence="5">The sequence shown here is derived from an EMBL/GenBank/DDBJ whole genome shotgun (WGS) entry which is preliminary data.</text>
</comment>
<dbReference type="SUPFAM" id="SSF56235">
    <property type="entry name" value="N-terminal nucleophile aminohydrolases (Ntn hydrolases)"/>
    <property type="match status" value="1"/>
</dbReference>
<evidence type="ECO:0000256" key="3">
    <source>
        <dbReference type="ARBA" id="ARBA00022801"/>
    </source>
</evidence>
<dbReference type="PROSITE" id="PS51257">
    <property type="entry name" value="PROKAR_LIPOPROTEIN"/>
    <property type="match status" value="1"/>
</dbReference>
<protein>
    <submittedName>
        <fullName evidence="5">Penicillin acylase family protein</fullName>
    </submittedName>
</protein>
<dbReference type="Gene3D" id="1.10.439.10">
    <property type="entry name" value="Penicillin Amidohydrolase, domain 1"/>
    <property type="match status" value="1"/>
</dbReference>
<evidence type="ECO:0000313" key="6">
    <source>
        <dbReference type="Proteomes" id="UP000622890"/>
    </source>
</evidence>
<dbReference type="InterPro" id="IPR043146">
    <property type="entry name" value="Penicillin_amidase_N_B-knob"/>
</dbReference>
<evidence type="ECO:0000313" key="5">
    <source>
        <dbReference type="EMBL" id="MBK4736203.1"/>
    </source>
</evidence>
<gene>
    <name evidence="5" type="ORF">JJB74_16390</name>
</gene>
<evidence type="ECO:0000256" key="2">
    <source>
        <dbReference type="ARBA" id="ARBA00022729"/>
    </source>
</evidence>
<name>A0A934SVN2_9BURK</name>
<dbReference type="PANTHER" id="PTHR34218:SF3">
    <property type="entry name" value="ACYL-HOMOSERINE LACTONE ACYLASE PVDQ"/>
    <property type="match status" value="1"/>
</dbReference>
<dbReference type="RefSeq" id="WP_200593409.1">
    <property type="nucleotide sequence ID" value="NZ_JAEPBG010000006.1"/>
</dbReference>
<dbReference type="Gene3D" id="3.60.20.10">
    <property type="entry name" value="Glutamine Phosphoribosylpyrophosphate, subunit 1, domain 1"/>
    <property type="match status" value="1"/>
</dbReference>
<keyword evidence="2" id="KW-0732">Signal</keyword>
<dbReference type="AlphaFoldDB" id="A0A934SVN2"/>
<accession>A0A934SVN2</accession>
<dbReference type="Gene3D" id="1.10.1400.10">
    <property type="match status" value="1"/>
</dbReference>
<comment type="similarity">
    <text evidence="1">Belongs to the peptidase S45 family.</text>
</comment>
<keyword evidence="4" id="KW-0865">Zymogen</keyword>
<keyword evidence="6" id="KW-1185">Reference proteome</keyword>
<dbReference type="Proteomes" id="UP000622890">
    <property type="component" value="Unassembled WGS sequence"/>
</dbReference>
<reference evidence="5" key="1">
    <citation type="submission" date="2021-01" db="EMBL/GenBank/DDBJ databases">
        <title>Genome sequence of strain Noviherbaspirillum sp. DKR-6.</title>
        <authorList>
            <person name="Chaudhary D.K."/>
        </authorList>
    </citation>
    <scope>NUCLEOTIDE SEQUENCE</scope>
    <source>
        <strain evidence="5">DKR-6</strain>
    </source>
</reference>
<dbReference type="PANTHER" id="PTHR34218">
    <property type="entry name" value="PEPTIDASE S45 PENICILLIN AMIDASE"/>
    <property type="match status" value="1"/>
</dbReference>
<dbReference type="GO" id="GO:0016811">
    <property type="term" value="F:hydrolase activity, acting on carbon-nitrogen (but not peptide) bonds, in linear amides"/>
    <property type="evidence" value="ECO:0007669"/>
    <property type="project" value="InterPro"/>
</dbReference>